<comment type="caution">
    <text evidence="2">The sequence shown here is derived from an EMBL/GenBank/DDBJ whole genome shotgun (WGS) entry which is preliminary data.</text>
</comment>
<feature type="region of interest" description="Disordered" evidence="1">
    <location>
        <begin position="84"/>
        <end position="105"/>
    </location>
</feature>
<name>A0ABQ2K0K7_9ACTN</name>
<evidence type="ECO:0008006" key="4">
    <source>
        <dbReference type="Google" id="ProtNLM"/>
    </source>
</evidence>
<dbReference type="RefSeq" id="WP_189103599.1">
    <property type="nucleotide sequence ID" value="NZ_BMND01000043.1"/>
</dbReference>
<evidence type="ECO:0000256" key="1">
    <source>
        <dbReference type="SAM" id="MobiDB-lite"/>
    </source>
</evidence>
<sequence>MTFDVRPEDLEGFGRLVGRAAQDAEQGKEYIHKFGDMGTFSGQGLILWMTDLHPQAMDSVDSVLKRMSSLLDASAKELHRSAGFYRQTDHDQAAKMDGTYPASKR</sequence>
<organism evidence="2 3">
    <name type="scientific">Streptomyces kronopolitis</name>
    <dbReference type="NCBI Taxonomy" id="1612435"/>
    <lineage>
        <taxon>Bacteria</taxon>
        <taxon>Bacillati</taxon>
        <taxon>Actinomycetota</taxon>
        <taxon>Actinomycetes</taxon>
        <taxon>Kitasatosporales</taxon>
        <taxon>Streptomycetaceae</taxon>
        <taxon>Streptomyces</taxon>
    </lineage>
</organism>
<dbReference type="EMBL" id="BMND01000043">
    <property type="protein sequence ID" value="GGN61820.1"/>
    <property type="molecule type" value="Genomic_DNA"/>
</dbReference>
<dbReference type="Proteomes" id="UP000600080">
    <property type="component" value="Unassembled WGS sequence"/>
</dbReference>
<dbReference type="GeneID" id="301551800"/>
<gene>
    <name evidence="2" type="ORF">GCM10012285_61250</name>
</gene>
<proteinExistence type="predicted"/>
<protein>
    <recommendedName>
        <fullName evidence="4">Excreted virulence factor EspC (Type VII ESX diderm)</fullName>
    </recommendedName>
</protein>
<reference evidence="3" key="1">
    <citation type="journal article" date="2019" name="Int. J. Syst. Evol. Microbiol.">
        <title>The Global Catalogue of Microorganisms (GCM) 10K type strain sequencing project: providing services to taxonomists for standard genome sequencing and annotation.</title>
        <authorList>
            <consortium name="The Broad Institute Genomics Platform"/>
            <consortium name="The Broad Institute Genome Sequencing Center for Infectious Disease"/>
            <person name="Wu L."/>
            <person name="Ma J."/>
        </authorList>
    </citation>
    <scope>NUCLEOTIDE SEQUENCE [LARGE SCALE GENOMIC DNA]</scope>
    <source>
        <strain evidence="3">CGMCC 4.7323</strain>
    </source>
</reference>
<evidence type="ECO:0000313" key="2">
    <source>
        <dbReference type="EMBL" id="GGN61820.1"/>
    </source>
</evidence>
<keyword evidence="3" id="KW-1185">Reference proteome</keyword>
<accession>A0ABQ2K0K7</accession>
<evidence type="ECO:0000313" key="3">
    <source>
        <dbReference type="Proteomes" id="UP000600080"/>
    </source>
</evidence>